<dbReference type="Pfam" id="PF21082">
    <property type="entry name" value="MS_channel_3rd"/>
    <property type="match status" value="1"/>
</dbReference>
<keyword evidence="5 7" id="KW-1133">Transmembrane helix</keyword>
<evidence type="ECO:0000256" key="3">
    <source>
        <dbReference type="ARBA" id="ARBA00022475"/>
    </source>
</evidence>
<keyword evidence="3" id="KW-1003">Cell membrane</keyword>
<dbReference type="Proteomes" id="UP000614058">
    <property type="component" value="Unassembled WGS sequence"/>
</dbReference>
<dbReference type="InterPro" id="IPR011066">
    <property type="entry name" value="MscS_channel_C_sf"/>
</dbReference>
<comment type="similarity">
    <text evidence="2">Belongs to the MscS (TC 1.A.23) family.</text>
</comment>
<dbReference type="Gene3D" id="1.10.287.1260">
    <property type="match status" value="1"/>
</dbReference>
<proteinExistence type="inferred from homology"/>
<dbReference type="PANTHER" id="PTHR30347">
    <property type="entry name" value="POTASSIUM CHANNEL RELATED"/>
    <property type="match status" value="1"/>
</dbReference>
<feature type="transmembrane region" description="Helical" evidence="7">
    <location>
        <begin position="294"/>
        <end position="317"/>
    </location>
</feature>
<comment type="caution">
    <text evidence="10">The sequence shown here is derived from an EMBL/GenBank/DDBJ whole genome shotgun (WGS) entry which is preliminary data.</text>
</comment>
<dbReference type="Gene3D" id="3.30.70.100">
    <property type="match status" value="1"/>
</dbReference>
<feature type="transmembrane region" description="Helical" evidence="7">
    <location>
        <begin position="74"/>
        <end position="92"/>
    </location>
</feature>
<gene>
    <name evidence="10" type="ORF">JDW22_01205</name>
</gene>
<dbReference type="InterPro" id="IPR010920">
    <property type="entry name" value="LSM_dom_sf"/>
</dbReference>
<dbReference type="InterPro" id="IPR049278">
    <property type="entry name" value="MS_channel_C"/>
</dbReference>
<comment type="subcellular location">
    <subcellularLocation>
        <location evidence="1">Cell membrane</location>
        <topology evidence="1">Multi-pass membrane protein</topology>
    </subcellularLocation>
</comment>
<evidence type="ECO:0000259" key="8">
    <source>
        <dbReference type="Pfam" id="PF00924"/>
    </source>
</evidence>
<feature type="domain" description="Mechanosensitive ion channel MscS" evidence="8">
    <location>
        <begin position="305"/>
        <end position="370"/>
    </location>
</feature>
<name>A0ABS1BPM4_9NEIS</name>
<protein>
    <submittedName>
        <fullName evidence="10">Mechanosensitive ion channel</fullName>
    </submittedName>
</protein>
<reference evidence="10 11" key="1">
    <citation type="journal article" date="2021" name="Pathogens">
        <title>Isolation and Characterization of Kingella bonacorsii sp. nov., A Novel Kingella Species Detected in a Stable Periodontitis Subject.</title>
        <authorList>
            <person name="Antezack A."/>
            <person name="Boxberger M."/>
            <person name="Rolland C."/>
            <person name="Monnet-Corti V."/>
            <person name="La Scola B."/>
        </authorList>
    </citation>
    <scope>NUCLEOTIDE SEQUENCE [LARGE SCALE GENOMIC DNA]</scope>
    <source>
        <strain evidence="10 11">Marseille-Q4569</strain>
    </source>
</reference>
<evidence type="ECO:0000259" key="9">
    <source>
        <dbReference type="Pfam" id="PF21082"/>
    </source>
</evidence>
<accession>A0ABS1BPM4</accession>
<keyword evidence="4 7" id="KW-0812">Transmembrane</keyword>
<dbReference type="SUPFAM" id="SSF82861">
    <property type="entry name" value="Mechanosensitive channel protein MscS (YggB), transmembrane region"/>
    <property type="match status" value="1"/>
</dbReference>
<dbReference type="InterPro" id="IPR052702">
    <property type="entry name" value="MscS-like_channel"/>
</dbReference>
<dbReference type="Gene3D" id="2.30.30.60">
    <property type="match status" value="1"/>
</dbReference>
<dbReference type="Pfam" id="PF00924">
    <property type="entry name" value="MS_channel_2nd"/>
    <property type="match status" value="1"/>
</dbReference>
<dbReference type="EMBL" id="JAEHNZ010000001">
    <property type="protein sequence ID" value="MBK0395235.1"/>
    <property type="molecule type" value="Genomic_DNA"/>
</dbReference>
<evidence type="ECO:0000256" key="2">
    <source>
        <dbReference type="ARBA" id="ARBA00008017"/>
    </source>
</evidence>
<feature type="transmembrane region" description="Helical" evidence="7">
    <location>
        <begin position="221"/>
        <end position="242"/>
    </location>
</feature>
<dbReference type="PANTHER" id="PTHR30347:SF1">
    <property type="entry name" value="MECHANOSENSITIVE CHANNEL MSCK"/>
    <property type="match status" value="1"/>
</dbReference>
<sequence length="487" mass="54551">MILQQNLMAATYFPHSYPQNMWAKFVAPMLKSASILQTGIPMSASFSWQEFIVNLFARKAFTANLLERSFRQPMGWVELAIMLALVFVAYRLSEKWAQSSKIKAIRFRMIRHVLRRVLFPVLLLVVALIAQVAWEAAGFHAVWLKLLLLAANWMMAIRLVLALINGAFPKSTRSDAIERAASTGLWGCFILWLSGIDDWIIDWLKSLQIPIGASKLNVYTILSGLLWVGVMMVGTMWFYRWLNARLMESARLDMNLRIVLSKVMKSLLMILSVLIALPLVGIDLTVLSVFGGALGVGLGFGLQKIASNYVSGFIILADRSIRINDRLTVNGFTGYVTQLTSRFVVLRNANGAEALIPNETFVTNTVINESYTARALYQSLDIQVAYATDLTLAMNILREAAAEQKRVGTNPPPSALLLGFGDNGINLRVGFWVNDPENGFGGLFSDILLTIWQRFNEEGIELPFPQREVRILNNDNDKRQPENNEAA</sequence>
<dbReference type="SUPFAM" id="SSF50182">
    <property type="entry name" value="Sm-like ribonucleoproteins"/>
    <property type="match status" value="1"/>
</dbReference>
<keyword evidence="11" id="KW-1185">Reference proteome</keyword>
<evidence type="ECO:0000256" key="7">
    <source>
        <dbReference type="SAM" id="Phobius"/>
    </source>
</evidence>
<evidence type="ECO:0000256" key="5">
    <source>
        <dbReference type="ARBA" id="ARBA00022989"/>
    </source>
</evidence>
<keyword evidence="6 7" id="KW-0472">Membrane</keyword>
<evidence type="ECO:0000313" key="10">
    <source>
        <dbReference type="EMBL" id="MBK0395235.1"/>
    </source>
</evidence>
<dbReference type="SUPFAM" id="SSF82689">
    <property type="entry name" value="Mechanosensitive channel protein MscS (YggB), C-terminal domain"/>
    <property type="match status" value="1"/>
</dbReference>
<feature type="transmembrane region" description="Helical" evidence="7">
    <location>
        <begin position="146"/>
        <end position="168"/>
    </location>
</feature>
<organism evidence="10 11">
    <name type="scientific">Kingella bonacorsii</name>
    <dbReference type="NCBI Taxonomy" id="2796361"/>
    <lineage>
        <taxon>Bacteria</taxon>
        <taxon>Pseudomonadati</taxon>
        <taxon>Pseudomonadota</taxon>
        <taxon>Betaproteobacteria</taxon>
        <taxon>Neisseriales</taxon>
        <taxon>Neisseriaceae</taxon>
        <taxon>Kingella</taxon>
    </lineage>
</organism>
<evidence type="ECO:0000313" key="11">
    <source>
        <dbReference type="Proteomes" id="UP000614058"/>
    </source>
</evidence>
<feature type="domain" description="Mechanosensitive ion channel MscS C-terminal" evidence="9">
    <location>
        <begin position="380"/>
        <end position="462"/>
    </location>
</feature>
<evidence type="ECO:0000256" key="1">
    <source>
        <dbReference type="ARBA" id="ARBA00004651"/>
    </source>
</evidence>
<feature type="transmembrane region" description="Helical" evidence="7">
    <location>
        <begin position="180"/>
        <end position="201"/>
    </location>
</feature>
<evidence type="ECO:0000256" key="6">
    <source>
        <dbReference type="ARBA" id="ARBA00023136"/>
    </source>
</evidence>
<dbReference type="InterPro" id="IPR006685">
    <property type="entry name" value="MscS_channel_2nd"/>
</dbReference>
<feature type="transmembrane region" description="Helical" evidence="7">
    <location>
        <begin position="113"/>
        <end position="134"/>
    </location>
</feature>
<evidence type="ECO:0000256" key="4">
    <source>
        <dbReference type="ARBA" id="ARBA00022692"/>
    </source>
</evidence>
<feature type="transmembrane region" description="Helical" evidence="7">
    <location>
        <begin position="263"/>
        <end position="282"/>
    </location>
</feature>
<dbReference type="InterPro" id="IPR011014">
    <property type="entry name" value="MscS_channel_TM-2"/>
</dbReference>
<dbReference type="InterPro" id="IPR023408">
    <property type="entry name" value="MscS_beta-dom_sf"/>
</dbReference>